<keyword evidence="2" id="KW-0472">Membrane</keyword>
<dbReference type="GO" id="GO:0005524">
    <property type="term" value="F:ATP binding"/>
    <property type="evidence" value="ECO:0007669"/>
    <property type="project" value="InterPro"/>
</dbReference>
<dbReference type="InterPro" id="IPR011009">
    <property type="entry name" value="Kinase-like_dom_sf"/>
</dbReference>
<dbReference type="AlphaFoldDB" id="I0ICB4"/>
<proteinExistence type="inferred from homology"/>
<dbReference type="SUPFAM" id="SSF56112">
    <property type="entry name" value="Protein kinase-like (PK-like)"/>
    <property type="match status" value="1"/>
</dbReference>
<organism evidence="4 5">
    <name type="scientific">Phycisphaera mikurensis (strain NBRC 102666 / KCTC 22515 / FYK2301M01)</name>
    <dbReference type="NCBI Taxonomy" id="1142394"/>
    <lineage>
        <taxon>Bacteria</taxon>
        <taxon>Pseudomonadati</taxon>
        <taxon>Planctomycetota</taxon>
        <taxon>Phycisphaerae</taxon>
        <taxon>Phycisphaerales</taxon>
        <taxon>Phycisphaeraceae</taxon>
        <taxon>Phycisphaera</taxon>
    </lineage>
</organism>
<evidence type="ECO:0000256" key="1">
    <source>
        <dbReference type="ARBA" id="ARBA00009670"/>
    </source>
</evidence>
<dbReference type="PROSITE" id="PS50011">
    <property type="entry name" value="PROTEIN_KINASE_DOM"/>
    <property type="match status" value="1"/>
</dbReference>
<dbReference type="EMBL" id="AP012338">
    <property type="protein sequence ID" value="BAM02902.1"/>
    <property type="molecule type" value="Genomic_DNA"/>
</dbReference>
<dbReference type="InterPro" id="IPR004147">
    <property type="entry name" value="ABC1_dom"/>
</dbReference>
<dbReference type="InterPro" id="IPR050154">
    <property type="entry name" value="UbiB_kinase"/>
</dbReference>
<dbReference type="eggNOG" id="COG0661">
    <property type="taxonomic scope" value="Bacteria"/>
</dbReference>
<keyword evidence="5" id="KW-1185">Reference proteome</keyword>
<accession>I0ICB4</accession>
<feature type="transmembrane region" description="Helical" evidence="2">
    <location>
        <begin position="520"/>
        <end position="539"/>
    </location>
</feature>
<reference evidence="4 5" key="1">
    <citation type="submission" date="2012-02" db="EMBL/GenBank/DDBJ databases">
        <title>Complete genome sequence of Phycisphaera mikurensis NBRC 102666.</title>
        <authorList>
            <person name="Ankai A."/>
            <person name="Hosoyama A."/>
            <person name="Terui Y."/>
            <person name="Sekine M."/>
            <person name="Fukai R."/>
            <person name="Kato Y."/>
            <person name="Nakamura S."/>
            <person name="Yamada-Narita S."/>
            <person name="Kawakoshi A."/>
            <person name="Fukunaga Y."/>
            <person name="Yamazaki S."/>
            <person name="Fujita N."/>
        </authorList>
    </citation>
    <scope>NUCLEOTIDE SEQUENCE [LARGE SCALE GENOMIC DNA]</scope>
    <source>
        <strain evidence="5">NBRC 102666 / KCTC 22515 / FYK2301M01</strain>
    </source>
</reference>
<protein>
    <recommendedName>
        <fullName evidence="3">Protein kinase domain-containing protein</fullName>
    </recommendedName>
</protein>
<evidence type="ECO:0000313" key="4">
    <source>
        <dbReference type="EMBL" id="BAM02902.1"/>
    </source>
</evidence>
<dbReference type="CDD" id="cd05121">
    <property type="entry name" value="ABC1_ADCK3-like"/>
    <property type="match status" value="1"/>
</dbReference>
<dbReference type="InterPro" id="IPR000719">
    <property type="entry name" value="Prot_kinase_dom"/>
</dbReference>
<dbReference type="Pfam" id="PF03109">
    <property type="entry name" value="ABC1"/>
    <property type="match status" value="1"/>
</dbReference>
<dbReference type="KEGG" id="phm:PSMK_07430"/>
<keyword evidence="2" id="KW-1133">Transmembrane helix</keyword>
<sequence>MSLALSPSNLKVYRDILGLVWRHGNREALDAIGIGKLVEKVRDDDAPGPDDLAKDLEKLGPTYIKIGQILSTQLNVLPPPYMEAMARLQDHVEPLPPETIHKLIEEAFGKPASEVFAEFDDEPLGSASISQVHRAVTHAGELVAVKIQRPRAKQQIARDFDALAHVAETIDGMTHTRYELQVMLDHTRGQLELELDFNKEAANLQRMGELLEDTPEIRVPRAYLDLSSERVLTMEFIAGDSVADAKERLRAGEREKRGRLEAVGVRAGPVGAGVAVTGDALAVDGPELAQIIFKKYLEHILVEGFFHGDPHPGNVLLDGENRLVLLDLGMVGRVDPRMRERLLQLVLGIVDGRGEQVADVALQIGTARKGCDQASFKRQISGLVLAKHEDRIDGLRIGEVVLEIARLCGEERVSLPPVLTTIGKTLLNLDQLGQSLDPRFDPSATIRAHTWPLVVMATSKALAPTDLIAQGLGVKRFLEVMPARLDRLLENLSREDRGIKIDAIDENRLIAGFEKIANRISHGVMVASFFVAGALIMNVRHPGPMLLELPLLSWLMFAAGLLGLAFLLGATAFLTDRKKDEG</sequence>
<dbReference type="PANTHER" id="PTHR10566:SF113">
    <property type="entry name" value="PROTEIN ACTIVITY OF BC1 COMPLEX KINASE 7, CHLOROPLASTIC"/>
    <property type="match status" value="1"/>
</dbReference>
<dbReference type="GO" id="GO:0004672">
    <property type="term" value="F:protein kinase activity"/>
    <property type="evidence" value="ECO:0007669"/>
    <property type="project" value="InterPro"/>
</dbReference>
<dbReference type="Proteomes" id="UP000007881">
    <property type="component" value="Chromosome"/>
</dbReference>
<feature type="transmembrane region" description="Helical" evidence="2">
    <location>
        <begin position="551"/>
        <end position="574"/>
    </location>
</feature>
<evidence type="ECO:0000259" key="3">
    <source>
        <dbReference type="PROSITE" id="PS50011"/>
    </source>
</evidence>
<gene>
    <name evidence="4" type="ordered locus">PSMK_07430</name>
</gene>
<dbReference type="PANTHER" id="PTHR10566">
    <property type="entry name" value="CHAPERONE-ACTIVITY OF BC1 COMPLEX CABC1 -RELATED"/>
    <property type="match status" value="1"/>
</dbReference>
<keyword evidence="2" id="KW-0812">Transmembrane</keyword>
<dbReference type="RefSeq" id="WP_014436122.1">
    <property type="nucleotide sequence ID" value="NC_017080.1"/>
</dbReference>
<evidence type="ECO:0000256" key="2">
    <source>
        <dbReference type="SAM" id="Phobius"/>
    </source>
</evidence>
<evidence type="ECO:0000313" key="5">
    <source>
        <dbReference type="Proteomes" id="UP000007881"/>
    </source>
</evidence>
<dbReference type="HOGENOM" id="CLU_006533_0_2_0"/>
<comment type="similarity">
    <text evidence="1">Belongs to the protein kinase superfamily. ADCK protein kinase family.</text>
</comment>
<feature type="domain" description="Protein kinase" evidence="3">
    <location>
        <begin position="118"/>
        <end position="525"/>
    </location>
</feature>
<name>I0ICB4_PHYMF</name>